<keyword evidence="6 8" id="KW-0418">Kinase</keyword>
<evidence type="ECO:0000256" key="3">
    <source>
        <dbReference type="ARBA" id="ARBA00016471"/>
    </source>
</evidence>
<dbReference type="EC" id="2.7.2.3" evidence="2 8"/>
<sequence>MAKLSPDFFTMDDFDLEEKTVYLRLDINSPINPITGEIIGISRFLSHTETISTLRHSKVVLVGHQSRPGKDDFTTLEHHSRQLQRIIGRKITFVDELYSSSARGAISSMAEGEIIMLENSRFYSEETDIPGDDIERMEQSNFVKRLEPLFDYFVIDAFPAIHRSQTSLVGFHRLKPNIAGKLVEKEVIMLDRFRFGKENPKFAILAGSKIDDSIKVSRSFLDLDTVTGIITGGVVGNIFLWASGKDIGKKNRDFIMKNNKNHESLLEICRNILRDHPGKIIMPMDAVLSPSGKRVSMDDKIPDDETIADIGLETIAKYSEIIESAGAIFMNGPMGIYEIPEYSVGTREVITALASSDALKIAGGGHTLSALEHLGLMKRMDHASTGGGALISYLSGEPMPVLEALRESKRIFKGKVNGK</sequence>
<dbReference type="InterPro" id="IPR036043">
    <property type="entry name" value="Phosphoglycerate_kinase_sf"/>
</dbReference>
<comment type="subcellular location">
    <subcellularLocation>
        <location evidence="8">Cytoplasm</location>
    </subcellularLocation>
</comment>
<dbReference type="KEGG" id="omr:OXIME_001216"/>
<evidence type="ECO:0000256" key="4">
    <source>
        <dbReference type="ARBA" id="ARBA00022679"/>
    </source>
</evidence>
<evidence type="ECO:0000256" key="7">
    <source>
        <dbReference type="ARBA" id="ARBA00022840"/>
    </source>
</evidence>
<dbReference type="GO" id="GO:0005829">
    <property type="term" value="C:cytosol"/>
    <property type="evidence" value="ECO:0007669"/>
    <property type="project" value="TreeGrafter"/>
</dbReference>
<feature type="binding site" evidence="8">
    <location>
        <position position="43"/>
    </location>
    <ligand>
        <name>substrate</name>
    </ligand>
</feature>
<dbReference type="PANTHER" id="PTHR11406:SF23">
    <property type="entry name" value="PHOSPHOGLYCERATE KINASE 1, CHLOROPLASTIC-RELATED"/>
    <property type="match status" value="1"/>
</dbReference>
<protein>
    <recommendedName>
        <fullName evidence="3 8">Phosphoglycerate kinase</fullName>
        <ecNumber evidence="2 8">2.7.2.3</ecNumber>
    </recommendedName>
</protein>
<feature type="binding site" evidence="8 9">
    <location>
        <begin position="64"/>
        <end position="67"/>
    </location>
    <ligand>
        <name>substrate</name>
    </ligand>
</feature>
<evidence type="ECO:0000256" key="8">
    <source>
        <dbReference type="HAMAP-Rule" id="MF_00145"/>
    </source>
</evidence>
<feature type="binding site" evidence="8">
    <location>
        <begin position="364"/>
        <end position="367"/>
    </location>
    <ligand>
        <name>ATP</name>
        <dbReference type="ChEBI" id="CHEBI:30616"/>
    </ligand>
</feature>
<evidence type="ECO:0000256" key="1">
    <source>
        <dbReference type="ARBA" id="ARBA00000642"/>
    </source>
</evidence>
<dbReference type="InterPro" id="IPR001576">
    <property type="entry name" value="Phosphoglycerate_kinase"/>
</dbReference>
<dbReference type="GO" id="GO:0005524">
    <property type="term" value="F:ATP binding"/>
    <property type="evidence" value="ECO:0007669"/>
    <property type="project" value="UniProtKB-KW"/>
</dbReference>
<dbReference type="Proteomes" id="UP001451606">
    <property type="component" value="Chromosome"/>
</dbReference>
<dbReference type="InterPro" id="IPR015824">
    <property type="entry name" value="Phosphoglycerate_kinase_N"/>
</dbReference>
<evidence type="ECO:0000313" key="13">
    <source>
        <dbReference type="Proteomes" id="UP001451606"/>
    </source>
</evidence>
<dbReference type="GO" id="GO:0043531">
    <property type="term" value="F:ADP binding"/>
    <property type="evidence" value="ECO:0007669"/>
    <property type="project" value="TreeGrafter"/>
</dbReference>
<comment type="subunit">
    <text evidence="8">Monomer.</text>
</comment>
<comment type="pathway">
    <text evidence="8">Carbohydrate degradation; glycolysis; pyruvate from D-glyceraldehyde 3-phosphate: step 2/5.</text>
</comment>
<dbReference type="GO" id="GO:0004618">
    <property type="term" value="F:phosphoglycerate kinase activity"/>
    <property type="evidence" value="ECO:0007669"/>
    <property type="project" value="UniProtKB-UniRule"/>
</dbReference>
<dbReference type="Gene3D" id="3.40.50.1260">
    <property type="entry name" value="Phosphoglycerate kinase, N-terminal domain"/>
    <property type="match status" value="2"/>
</dbReference>
<feature type="binding site" evidence="9">
    <location>
        <position position="121"/>
    </location>
    <ligand>
        <name>(2R)-3-phosphoglycerate</name>
        <dbReference type="ChEBI" id="CHEBI:58272"/>
    </ligand>
</feature>
<organism evidence="12 13">
    <name type="scientific">Oxyplasma meridianum</name>
    <dbReference type="NCBI Taxonomy" id="3073602"/>
    <lineage>
        <taxon>Archaea</taxon>
        <taxon>Methanobacteriati</taxon>
        <taxon>Thermoplasmatota</taxon>
        <taxon>Thermoplasmata</taxon>
        <taxon>Thermoplasmatales</taxon>
        <taxon>Thermoplasmataceae</taxon>
        <taxon>Oxyplasma</taxon>
    </lineage>
</organism>
<keyword evidence="8" id="KW-0963">Cytoplasm</keyword>
<dbReference type="RefSeq" id="WP_393970970.1">
    <property type="nucleotide sequence ID" value="NZ_CP133772.1"/>
</dbReference>
<comment type="catalytic activity">
    <reaction evidence="1 8 11">
        <text>(2R)-3-phosphoglycerate + ATP = (2R)-3-phospho-glyceroyl phosphate + ADP</text>
        <dbReference type="Rhea" id="RHEA:14801"/>
        <dbReference type="ChEBI" id="CHEBI:30616"/>
        <dbReference type="ChEBI" id="CHEBI:57604"/>
        <dbReference type="ChEBI" id="CHEBI:58272"/>
        <dbReference type="ChEBI" id="CHEBI:456216"/>
        <dbReference type="EC" id="2.7.2.3"/>
    </reaction>
</comment>
<evidence type="ECO:0000256" key="11">
    <source>
        <dbReference type="RuleBase" id="RU000532"/>
    </source>
</evidence>
<comment type="caution">
    <text evidence="8">Lacks conserved residue(s) required for the propagation of feature annotation.</text>
</comment>
<dbReference type="AlphaFoldDB" id="A0AAX4NIP2"/>
<gene>
    <name evidence="8 12" type="primary">pgk</name>
    <name evidence="12" type="ORF">OXIME_001216</name>
</gene>
<dbReference type="HAMAP" id="MF_00145">
    <property type="entry name" value="Phosphoglyc_kinase"/>
    <property type="match status" value="1"/>
</dbReference>
<evidence type="ECO:0000256" key="5">
    <source>
        <dbReference type="ARBA" id="ARBA00022741"/>
    </source>
</evidence>
<feature type="binding site" evidence="8">
    <location>
        <position position="121"/>
    </location>
    <ligand>
        <name>substrate</name>
    </ligand>
</feature>
<comment type="similarity">
    <text evidence="8 11">Belongs to the phosphoglycerate kinase family.</text>
</comment>
<dbReference type="GO" id="GO:0006094">
    <property type="term" value="P:gluconeogenesis"/>
    <property type="evidence" value="ECO:0007669"/>
    <property type="project" value="TreeGrafter"/>
</dbReference>
<keyword evidence="7 8" id="KW-0067">ATP-binding</keyword>
<feature type="binding site" evidence="9">
    <location>
        <position position="43"/>
    </location>
    <ligand>
        <name>(2R)-3-phosphoglycerate</name>
        <dbReference type="ChEBI" id="CHEBI:58272"/>
    </ligand>
</feature>
<feature type="binding site" evidence="9">
    <location>
        <position position="163"/>
    </location>
    <ligand>
        <name>(2R)-3-phosphoglycerate</name>
        <dbReference type="ChEBI" id="CHEBI:58272"/>
    </ligand>
</feature>
<dbReference type="PIRSF" id="PIRSF000724">
    <property type="entry name" value="Pgk"/>
    <property type="match status" value="1"/>
</dbReference>
<feature type="binding site" evidence="8 9">
    <location>
        <begin position="26"/>
        <end position="28"/>
    </location>
    <ligand>
        <name>substrate</name>
    </ligand>
</feature>
<dbReference type="EMBL" id="CP133772">
    <property type="protein sequence ID" value="WYY00636.1"/>
    <property type="molecule type" value="Genomic_DNA"/>
</dbReference>
<evidence type="ECO:0000313" key="12">
    <source>
        <dbReference type="EMBL" id="WYY00636.1"/>
    </source>
</evidence>
<dbReference type="GO" id="GO:0006096">
    <property type="term" value="P:glycolytic process"/>
    <property type="evidence" value="ECO:0007669"/>
    <property type="project" value="UniProtKB-UniRule"/>
</dbReference>
<evidence type="ECO:0000256" key="9">
    <source>
        <dbReference type="PIRSR" id="PIRSR000724-1"/>
    </source>
</evidence>
<dbReference type="PANTHER" id="PTHR11406">
    <property type="entry name" value="PHOSPHOGLYCERATE KINASE"/>
    <property type="match status" value="1"/>
</dbReference>
<dbReference type="GeneID" id="95967953"/>
<reference evidence="12 13" key="1">
    <citation type="submission" date="2023-09" db="EMBL/GenBank/DDBJ databases">
        <authorList>
            <person name="Golyshina O.V."/>
            <person name="Lunev E.A."/>
            <person name="Bargiela R."/>
            <person name="Gaines M.C."/>
            <person name="Daum B."/>
            <person name="Bale N.J."/>
            <person name="Koenen M."/>
            <person name="Sinninghe Damst J.S."/>
            <person name="Yakimov M."/>
            <person name="Golyshin P.N."/>
        </authorList>
    </citation>
    <scope>NUCLEOTIDE SEQUENCE [LARGE SCALE GENOMIC DNA]</scope>
    <source>
        <strain evidence="12 13">M1</strain>
    </source>
</reference>
<name>A0AAX4NIP2_9ARCH</name>
<dbReference type="SUPFAM" id="SSF53748">
    <property type="entry name" value="Phosphoglycerate kinase"/>
    <property type="match status" value="1"/>
</dbReference>
<keyword evidence="13" id="KW-1185">Reference proteome</keyword>
<keyword evidence="8" id="KW-0324">Glycolysis</keyword>
<dbReference type="PRINTS" id="PR00477">
    <property type="entry name" value="PHGLYCKINASE"/>
</dbReference>
<proteinExistence type="inferred from homology"/>
<dbReference type="Pfam" id="PF00162">
    <property type="entry name" value="PGK"/>
    <property type="match status" value="1"/>
</dbReference>
<feature type="binding site" evidence="8">
    <location>
        <position position="163"/>
    </location>
    <ligand>
        <name>substrate</name>
    </ligand>
</feature>
<evidence type="ECO:0000256" key="10">
    <source>
        <dbReference type="PIRSR" id="PIRSR000724-2"/>
    </source>
</evidence>
<feature type="binding site" evidence="8 10">
    <location>
        <position position="338"/>
    </location>
    <ligand>
        <name>ATP</name>
        <dbReference type="ChEBI" id="CHEBI:30616"/>
    </ligand>
</feature>
<keyword evidence="5 8" id="KW-0547">Nucleotide-binding</keyword>
<evidence type="ECO:0000256" key="6">
    <source>
        <dbReference type="ARBA" id="ARBA00022777"/>
    </source>
</evidence>
<accession>A0AAX4NIP2</accession>
<evidence type="ECO:0000256" key="2">
    <source>
        <dbReference type="ARBA" id="ARBA00013061"/>
    </source>
</evidence>
<keyword evidence="4 8" id="KW-0808">Transferase</keyword>